<feature type="chain" id="PRO_5042236785" description="Nuclear transport factor 2 family protein" evidence="1">
    <location>
        <begin position="20"/>
        <end position="139"/>
    </location>
</feature>
<sequence>MKYLLQIFLLFLFTMTLIAQDSENEVKKQLNKLIELSKSKNYDKAALLIAYNGEIKERVNKDSFDPTKKNELEKVKRICKKISALIDLSSKYEISNYYVDKNNPEIHIVEITFTSGTQNLVTQFSFIRNEKGFLLTNMN</sequence>
<evidence type="ECO:0008006" key="4">
    <source>
        <dbReference type="Google" id="ProtNLM"/>
    </source>
</evidence>
<keyword evidence="3" id="KW-1185">Reference proteome</keyword>
<accession>A0AAE3TDZ0</accession>
<evidence type="ECO:0000313" key="3">
    <source>
        <dbReference type="Proteomes" id="UP001221302"/>
    </source>
</evidence>
<reference evidence="2" key="1">
    <citation type="submission" date="2023-03" db="EMBL/GenBank/DDBJ databases">
        <title>Stygiobacter electus gen. nov., sp. nov., facultatively anaerobic thermotolerant bacterium of the class Ignavibacteria from a well of Yessentuki mineral water deposit.</title>
        <authorList>
            <person name="Podosokorskaya O.A."/>
            <person name="Elcheninov A.G."/>
            <person name="Petrova N.F."/>
            <person name="Zavarzina D.G."/>
            <person name="Kublanov I.V."/>
            <person name="Merkel A.Y."/>
        </authorList>
    </citation>
    <scope>NUCLEOTIDE SEQUENCE</scope>
    <source>
        <strain evidence="2">09-Me</strain>
    </source>
</reference>
<dbReference type="RefSeq" id="WP_321536747.1">
    <property type="nucleotide sequence ID" value="NZ_JARGDL010000022.1"/>
</dbReference>
<feature type="signal peptide" evidence="1">
    <location>
        <begin position="1"/>
        <end position="19"/>
    </location>
</feature>
<protein>
    <recommendedName>
        <fullName evidence="4">Nuclear transport factor 2 family protein</fullName>
    </recommendedName>
</protein>
<organism evidence="2 3">
    <name type="scientific">Stygiobacter electus</name>
    <dbReference type="NCBI Taxonomy" id="3032292"/>
    <lineage>
        <taxon>Bacteria</taxon>
        <taxon>Pseudomonadati</taxon>
        <taxon>Ignavibacteriota</taxon>
        <taxon>Ignavibacteria</taxon>
        <taxon>Ignavibacteriales</taxon>
        <taxon>Melioribacteraceae</taxon>
        <taxon>Stygiobacter</taxon>
    </lineage>
</organism>
<dbReference type="Proteomes" id="UP001221302">
    <property type="component" value="Unassembled WGS sequence"/>
</dbReference>
<gene>
    <name evidence="2" type="ORF">P0M35_12495</name>
</gene>
<proteinExistence type="predicted"/>
<evidence type="ECO:0000256" key="1">
    <source>
        <dbReference type="SAM" id="SignalP"/>
    </source>
</evidence>
<dbReference type="EMBL" id="JARGDL010000022">
    <property type="protein sequence ID" value="MDF1612976.1"/>
    <property type="molecule type" value="Genomic_DNA"/>
</dbReference>
<keyword evidence="1" id="KW-0732">Signal</keyword>
<dbReference type="AlphaFoldDB" id="A0AAE3TDZ0"/>
<comment type="caution">
    <text evidence="2">The sequence shown here is derived from an EMBL/GenBank/DDBJ whole genome shotgun (WGS) entry which is preliminary data.</text>
</comment>
<evidence type="ECO:0000313" key="2">
    <source>
        <dbReference type="EMBL" id="MDF1612976.1"/>
    </source>
</evidence>
<name>A0AAE3TDZ0_9BACT</name>